<dbReference type="EMBL" id="JBANMG010000002">
    <property type="protein sequence ID" value="KAK6957022.1"/>
    <property type="molecule type" value="Genomic_DNA"/>
</dbReference>
<gene>
    <name evidence="4" type="ORF">Daesc_002307</name>
</gene>
<dbReference type="AlphaFoldDB" id="A0AAX6MXW8"/>
<keyword evidence="1" id="KW-0472">Membrane</keyword>
<feature type="coiled-coil region" evidence="2">
    <location>
        <begin position="172"/>
        <end position="199"/>
    </location>
</feature>
<keyword evidence="2" id="KW-0175">Coiled coil</keyword>
<feature type="compositionally biased region" description="Polar residues" evidence="3">
    <location>
        <begin position="297"/>
        <end position="315"/>
    </location>
</feature>
<sequence length="352" mass="38192">MAIREDVVASANKLSFLRSKNLTQEEIDIAFARSGLPTAPVPVSSSASSPPPPPSAPAQPPPYYSQYQTQPYGWQAPPEVPKRDWRDWFIMATVVGGVSYGLYTVSKRYLYPLVSPPTPEKLDQDKAMVDEQFEKAFSTLEQLSKDTEDLKASERERTEKLDKVLDELDTFMRDTKSASRRHEDETDRLREEMKALKSVIPKSMAANKDFTDNRLKEITTEVRSLKSLISQRMSNSSSSSSASNIPAPPSVTTNGFLKPSASTTAVPTTTSGSSSPGVDSLAKDLGDAKQAVRDENSPQSSSTRQDFFSTRTSPFGSGMPATKASIPAWQLAASKSDGAAGSSSQNEASSSS</sequence>
<dbReference type="InterPro" id="IPR036388">
    <property type="entry name" value="WH-like_DNA-bd_sf"/>
</dbReference>
<evidence type="ECO:0000313" key="4">
    <source>
        <dbReference type="EMBL" id="KAK6957022.1"/>
    </source>
</evidence>
<reference evidence="4 5" key="1">
    <citation type="journal article" date="2024" name="Front Chem Biol">
        <title>Unveiling the potential of Daldinia eschscholtzii MFLUCC 19-0629 through bioactivity and bioinformatics studies for enhanced sustainable agriculture production.</title>
        <authorList>
            <person name="Brooks S."/>
            <person name="Weaver J.A."/>
            <person name="Klomchit A."/>
            <person name="Alharthi S.A."/>
            <person name="Onlamun T."/>
            <person name="Nurani R."/>
            <person name="Vong T.K."/>
            <person name="Alberti F."/>
            <person name="Greco C."/>
        </authorList>
    </citation>
    <scope>NUCLEOTIDE SEQUENCE [LARGE SCALE GENOMIC DNA]</scope>
    <source>
        <strain evidence="4">MFLUCC 19-0629</strain>
    </source>
</reference>
<comment type="function">
    <text evidence="1">Component of the PEX13-PEX14 docking complex, a translocon channel that specifically mediates the import of peroxisomal cargo proteins bound to PEX5 receptor. The PEX13-PEX14 docking complex forms a large import pore which can be opened to a diameter of about 9 nm. Mechanistically, PEX5 receptor along with cargo proteins associates with the PEX14 subunit of the PEX13-PEX14 docking complex in the cytosol, leading to the insertion of the receptor into the organelle membrane with the concomitant translocation of the cargo into the peroxisome matrix.</text>
</comment>
<feature type="compositionally biased region" description="Low complexity" evidence="3">
    <location>
        <begin position="260"/>
        <end position="278"/>
    </location>
</feature>
<organism evidence="4 5">
    <name type="scientific">Daldinia eschscholtzii</name>
    <dbReference type="NCBI Taxonomy" id="292717"/>
    <lineage>
        <taxon>Eukaryota</taxon>
        <taxon>Fungi</taxon>
        <taxon>Dikarya</taxon>
        <taxon>Ascomycota</taxon>
        <taxon>Pezizomycotina</taxon>
        <taxon>Sordariomycetes</taxon>
        <taxon>Xylariomycetidae</taxon>
        <taxon>Xylariales</taxon>
        <taxon>Hypoxylaceae</taxon>
        <taxon>Daldinia</taxon>
    </lineage>
</organism>
<comment type="similarity">
    <text evidence="1">Belongs to the peroxin-14 family.</text>
</comment>
<keyword evidence="1" id="KW-0813">Transport</keyword>
<comment type="subcellular location">
    <subcellularLocation>
        <location evidence="1">Peroxisome membrane</location>
    </subcellularLocation>
</comment>
<feature type="region of interest" description="Disordered" evidence="3">
    <location>
        <begin position="39"/>
        <end position="70"/>
    </location>
</feature>
<feature type="compositionally biased region" description="Low complexity" evidence="3">
    <location>
        <begin position="39"/>
        <end position="48"/>
    </location>
</feature>
<comment type="caution">
    <text evidence="4">The sequence shown here is derived from an EMBL/GenBank/DDBJ whole genome shotgun (WGS) entry which is preliminary data.</text>
</comment>
<evidence type="ECO:0000256" key="3">
    <source>
        <dbReference type="SAM" id="MobiDB-lite"/>
    </source>
</evidence>
<feature type="compositionally biased region" description="Low complexity" evidence="3">
    <location>
        <begin position="332"/>
        <end position="352"/>
    </location>
</feature>
<dbReference type="GO" id="GO:0016560">
    <property type="term" value="P:protein import into peroxisome matrix, docking"/>
    <property type="evidence" value="ECO:0007669"/>
    <property type="project" value="UniProtKB-UniRule"/>
</dbReference>
<dbReference type="Gene3D" id="1.10.10.10">
    <property type="entry name" value="Winged helix-like DNA-binding domain superfamily/Winged helix DNA-binding domain"/>
    <property type="match status" value="1"/>
</dbReference>
<dbReference type="Proteomes" id="UP001369815">
    <property type="component" value="Unassembled WGS sequence"/>
</dbReference>
<dbReference type="GO" id="GO:0005778">
    <property type="term" value="C:peroxisomal membrane"/>
    <property type="evidence" value="ECO:0007669"/>
    <property type="project" value="UniProtKB-SubCell"/>
</dbReference>
<evidence type="ECO:0000256" key="1">
    <source>
        <dbReference type="RuleBase" id="RU367032"/>
    </source>
</evidence>
<feature type="region of interest" description="Disordered" evidence="3">
    <location>
        <begin position="229"/>
        <end position="352"/>
    </location>
</feature>
<name>A0AAX6MXW8_9PEZI</name>
<feature type="compositionally biased region" description="Low complexity" evidence="3">
    <location>
        <begin position="234"/>
        <end position="245"/>
    </location>
</feature>
<evidence type="ECO:0000256" key="2">
    <source>
        <dbReference type="SAM" id="Coils"/>
    </source>
</evidence>
<keyword evidence="1" id="KW-0653">Protein transport</keyword>
<dbReference type="PANTHER" id="PTHR23058">
    <property type="entry name" value="PEROXISOMAL MEMBRANE PROTEIN PEX14"/>
    <property type="match status" value="1"/>
</dbReference>
<dbReference type="PANTHER" id="PTHR23058:SF0">
    <property type="entry name" value="PEROXISOMAL MEMBRANE PROTEIN PEX14"/>
    <property type="match status" value="1"/>
</dbReference>
<dbReference type="InterPro" id="IPR025655">
    <property type="entry name" value="PEX14"/>
</dbReference>
<accession>A0AAX6MXW8</accession>
<keyword evidence="1" id="KW-0576">Peroxisome</keyword>
<feature type="compositionally biased region" description="Basic and acidic residues" evidence="3">
    <location>
        <begin position="281"/>
        <end position="296"/>
    </location>
</feature>
<keyword evidence="5" id="KW-1185">Reference proteome</keyword>
<dbReference type="GO" id="GO:1990429">
    <property type="term" value="C:peroxisomal importomer complex"/>
    <property type="evidence" value="ECO:0007669"/>
    <property type="project" value="TreeGrafter"/>
</dbReference>
<dbReference type="GO" id="GO:0005102">
    <property type="term" value="F:signaling receptor binding"/>
    <property type="evidence" value="ECO:0007669"/>
    <property type="project" value="TreeGrafter"/>
</dbReference>
<feature type="compositionally biased region" description="Pro residues" evidence="3">
    <location>
        <begin position="49"/>
        <end position="63"/>
    </location>
</feature>
<protein>
    <recommendedName>
        <fullName evidence="1">Peroxisomal membrane protein PEX14</fullName>
    </recommendedName>
    <alternativeName>
        <fullName evidence="1">Peroxin-14</fullName>
    </alternativeName>
</protein>
<proteinExistence type="inferred from homology"/>
<evidence type="ECO:0000313" key="5">
    <source>
        <dbReference type="Proteomes" id="UP001369815"/>
    </source>
</evidence>